<dbReference type="Proteomes" id="UP000033664">
    <property type="component" value="Unassembled WGS sequence"/>
</dbReference>
<gene>
    <name evidence="8" type="ORF">TW72_05340</name>
</gene>
<dbReference type="PATRIC" id="fig|151081.8.peg.50"/>
<feature type="domain" description="Peptidase S9 prolyl oligopeptidase catalytic" evidence="7">
    <location>
        <begin position="474"/>
        <end position="682"/>
    </location>
</feature>
<evidence type="ECO:0000256" key="4">
    <source>
        <dbReference type="ARBA" id="ARBA00022801"/>
    </source>
</evidence>
<reference evidence="8 9" key="1">
    <citation type="journal article" date="2015" name="BMC Genomics">
        <title>Genome mining reveals unlocked bioactive potential of marine Gram-negative bacteria.</title>
        <authorList>
            <person name="Machado H."/>
            <person name="Sonnenschein E.C."/>
            <person name="Melchiorsen J."/>
            <person name="Gram L."/>
        </authorList>
    </citation>
    <scope>NUCLEOTIDE SEQUENCE [LARGE SCALE GENOMIC DNA]</scope>
    <source>
        <strain evidence="8 9">S3137</strain>
    </source>
</reference>
<accession>A0A0F4Q0K3</accession>
<proteinExistence type="inferred from homology"/>
<organism evidence="8 9">
    <name type="scientific">Pseudoalteromonas ruthenica</name>
    <dbReference type="NCBI Taxonomy" id="151081"/>
    <lineage>
        <taxon>Bacteria</taxon>
        <taxon>Pseudomonadati</taxon>
        <taxon>Pseudomonadota</taxon>
        <taxon>Gammaproteobacteria</taxon>
        <taxon>Alteromonadales</taxon>
        <taxon>Pseudoalteromonadaceae</taxon>
        <taxon>Pseudoalteromonas</taxon>
    </lineage>
</organism>
<dbReference type="InterPro" id="IPR029058">
    <property type="entry name" value="AB_hydrolase_fold"/>
</dbReference>
<dbReference type="RefSeq" id="WP_045978089.1">
    <property type="nucleotide sequence ID" value="NZ_JXXY01000001.1"/>
</dbReference>
<evidence type="ECO:0000256" key="1">
    <source>
        <dbReference type="ARBA" id="ARBA00010040"/>
    </source>
</evidence>
<dbReference type="GO" id="GO:0006508">
    <property type="term" value="P:proteolysis"/>
    <property type="evidence" value="ECO:0007669"/>
    <property type="project" value="UniProtKB-KW"/>
</dbReference>
<dbReference type="PANTHER" id="PTHR42776:SF13">
    <property type="entry name" value="DIPEPTIDYL-PEPTIDASE 5"/>
    <property type="match status" value="1"/>
</dbReference>
<dbReference type="Pfam" id="PF07676">
    <property type="entry name" value="PD40"/>
    <property type="match status" value="1"/>
</dbReference>
<evidence type="ECO:0000256" key="5">
    <source>
        <dbReference type="ARBA" id="ARBA00022825"/>
    </source>
</evidence>
<dbReference type="eggNOG" id="COG1506">
    <property type="taxonomic scope" value="Bacteria"/>
</dbReference>
<sequence>MTTINSILSVMLLGGSALSAQAEVLSVEKLTQLNKVHSVAVSSDGRQLVYGVKTPEGSDLYLQPLSAMSSSYTGSANLAKATRLTYDSSIETAVRFSSDGQAIYFLSSRSGSNQLWRLPLSGGEARPVTDLPMDIEGYTLSSDNQSVVLSLDVYPECDTLACTIERDANPPAHNGQVYDSLMVRHWDHWNDNKVRHLFSAKLTDKVITDAKDITPQWQTDVPAKPFSGMEEVAISPDGTKVVFSAKVKAPDNAWSTNFDLFEVAIEGGSIRNLTEANKAWDAAPQFSADGRYLAYKATTKPGFESDKFTLQLLDLRTGENKALAPQWDRSVSSFQFGANGRAIYATAKDLGQTSLFEISTGFGDIRSVFSDGYVGDVQVVGEQIVFSRHALNSPKELYRINRDGSGLMQLSDVNKEKMADVTLGDVEQFSFSGANDEQVYGYLVKPAQFDANKRYPLAFLVHGGPQGSFGNMFHSRWNAQLWAAQGYGVVMIDFHGSVGYGQAFTNSISRDWGGKPLLDLQKGLDYVGDNYAWLDINNGCALGASYGGYMMNWIAGNWPKGFNCLVNHAGLFDMPSFHQSTEELWFAEHEMGGPFWAKDGDYSKYNPANFVANWQTPMLVTQGLKDYRVPYAQSLGAFTTLQRKGIDSRLVVYPEENHWIHNPDNLIHWYQQVFAWMAKYTQPQSEQ</sequence>
<evidence type="ECO:0000259" key="7">
    <source>
        <dbReference type="Pfam" id="PF00326"/>
    </source>
</evidence>
<keyword evidence="5" id="KW-0720">Serine protease</keyword>
<evidence type="ECO:0000256" key="6">
    <source>
        <dbReference type="SAM" id="SignalP"/>
    </source>
</evidence>
<keyword evidence="9" id="KW-1185">Reference proteome</keyword>
<dbReference type="InterPro" id="IPR011042">
    <property type="entry name" value="6-blade_b-propeller_TolB-like"/>
</dbReference>
<keyword evidence="2" id="KW-0645">Protease</keyword>
<dbReference type="Gene3D" id="2.120.10.30">
    <property type="entry name" value="TolB, C-terminal domain"/>
    <property type="match status" value="1"/>
</dbReference>
<dbReference type="SUPFAM" id="SSF53474">
    <property type="entry name" value="alpha/beta-Hydrolases"/>
    <property type="match status" value="1"/>
</dbReference>
<dbReference type="FunFam" id="3.40.50.1820:FF:000028">
    <property type="entry name" value="S9 family peptidase"/>
    <property type="match status" value="1"/>
</dbReference>
<dbReference type="PANTHER" id="PTHR42776">
    <property type="entry name" value="SERINE PEPTIDASE S9 FAMILY MEMBER"/>
    <property type="match status" value="1"/>
</dbReference>
<feature type="chain" id="PRO_5002474629" evidence="6">
    <location>
        <begin position="23"/>
        <end position="687"/>
    </location>
</feature>
<keyword evidence="4" id="KW-0378">Hydrolase</keyword>
<comment type="similarity">
    <text evidence="1">Belongs to the peptidase S9C family.</text>
</comment>
<dbReference type="InterPro" id="IPR015943">
    <property type="entry name" value="WD40/YVTN_repeat-like_dom_sf"/>
</dbReference>
<keyword evidence="3 6" id="KW-0732">Signal</keyword>
<dbReference type="Gene3D" id="3.40.50.1820">
    <property type="entry name" value="alpha/beta hydrolase"/>
    <property type="match status" value="1"/>
</dbReference>
<dbReference type="AlphaFoldDB" id="A0A0F4Q0K3"/>
<dbReference type="EMBL" id="JXXZ01000004">
    <property type="protein sequence ID" value="KJZ01251.1"/>
    <property type="molecule type" value="Genomic_DNA"/>
</dbReference>
<feature type="signal peptide" evidence="6">
    <location>
        <begin position="1"/>
        <end position="22"/>
    </location>
</feature>
<name>A0A0F4Q0K3_9GAMM</name>
<dbReference type="GO" id="GO:0004252">
    <property type="term" value="F:serine-type endopeptidase activity"/>
    <property type="evidence" value="ECO:0007669"/>
    <property type="project" value="TreeGrafter"/>
</dbReference>
<dbReference type="eggNOG" id="COG0823">
    <property type="taxonomic scope" value="Bacteria"/>
</dbReference>
<evidence type="ECO:0000313" key="9">
    <source>
        <dbReference type="Proteomes" id="UP000033664"/>
    </source>
</evidence>
<dbReference type="InterPro" id="IPR011659">
    <property type="entry name" value="WD40"/>
</dbReference>
<dbReference type="Gene3D" id="2.130.10.10">
    <property type="entry name" value="YVTN repeat-like/Quinoprotein amine dehydrogenase"/>
    <property type="match status" value="1"/>
</dbReference>
<dbReference type="InterPro" id="IPR001375">
    <property type="entry name" value="Peptidase_S9_cat"/>
</dbReference>
<dbReference type="GeneID" id="58227912"/>
<comment type="caution">
    <text evidence="8">The sequence shown here is derived from an EMBL/GenBank/DDBJ whole genome shotgun (WGS) entry which is preliminary data.</text>
</comment>
<dbReference type="OrthoDB" id="9812921at2"/>
<dbReference type="Pfam" id="PF00326">
    <property type="entry name" value="Peptidase_S9"/>
    <property type="match status" value="1"/>
</dbReference>
<evidence type="ECO:0000256" key="3">
    <source>
        <dbReference type="ARBA" id="ARBA00022729"/>
    </source>
</evidence>
<evidence type="ECO:0000256" key="2">
    <source>
        <dbReference type="ARBA" id="ARBA00022670"/>
    </source>
</evidence>
<protein>
    <submittedName>
        <fullName evidence="8">Peptidase S9</fullName>
    </submittedName>
</protein>
<evidence type="ECO:0000313" key="8">
    <source>
        <dbReference type="EMBL" id="KJZ01251.1"/>
    </source>
</evidence>
<dbReference type="SUPFAM" id="SSF69304">
    <property type="entry name" value="Tricorn protease N-terminal domain"/>
    <property type="match status" value="1"/>
</dbReference>